<dbReference type="RefSeq" id="XP_007676087.1">
    <property type="nucleotide sequence ID" value="XM_007677897.1"/>
</dbReference>
<dbReference type="EMBL" id="KB445555">
    <property type="protein sequence ID" value="EMC96466.1"/>
    <property type="molecule type" value="Genomic_DNA"/>
</dbReference>
<dbReference type="GO" id="GO:0005783">
    <property type="term" value="C:endoplasmic reticulum"/>
    <property type="evidence" value="ECO:0007669"/>
    <property type="project" value="TreeGrafter"/>
</dbReference>
<dbReference type="KEGG" id="bcom:BAUCODRAFT_33824"/>
<dbReference type="Pfam" id="PF13646">
    <property type="entry name" value="HEAT_2"/>
    <property type="match status" value="1"/>
</dbReference>
<organism evidence="1 2">
    <name type="scientific">Baudoinia panamericana (strain UAMH 10762)</name>
    <name type="common">Angels' share fungus</name>
    <name type="synonym">Baudoinia compniacensis (strain UAMH 10762)</name>
    <dbReference type="NCBI Taxonomy" id="717646"/>
    <lineage>
        <taxon>Eukaryota</taxon>
        <taxon>Fungi</taxon>
        <taxon>Dikarya</taxon>
        <taxon>Ascomycota</taxon>
        <taxon>Pezizomycotina</taxon>
        <taxon>Dothideomycetes</taxon>
        <taxon>Dothideomycetidae</taxon>
        <taxon>Mycosphaerellales</taxon>
        <taxon>Teratosphaeriaceae</taxon>
        <taxon>Baudoinia</taxon>
    </lineage>
</organism>
<dbReference type="AlphaFoldDB" id="M2MIH5"/>
<dbReference type="PANTHER" id="PTHR19316">
    <property type="entry name" value="PROTEIN FOLDING REGULATOR"/>
    <property type="match status" value="1"/>
</dbReference>
<keyword evidence="2" id="KW-1185">Reference proteome</keyword>
<dbReference type="STRING" id="717646.M2MIH5"/>
<evidence type="ECO:0008006" key="3">
    <source>
        <dbReference type="Google" id="ProtNLM"/>
    </source>
</evidence>
<dbReference type="PANTHER" id="PTHR19316:SF18">
    <property type="entry name" value="HSP70-BINDING PROTEIN 1"/>
    <property type="match status" value="1"/>
</dbReference>
<dbReference type="eggNOG" id="KOG2160">
    <property type="taxonomic scope" value="Eukaryota"/>
</dbReference>
<dbReference type="HOGENOM" id="CLU_084507_0_0_1"/>
<proteinExistence type="predicted"/>
<gene>
    <name evidence="1" type="ORF">BAUCODRAFT_33824</name>
</gene>
<evidence type="ECO:0000313" key="1">
    <source>
        <dbReference type="EMBL" id="EMC96466.1"/>
    </source>
</evidence>
<reference evidence="1 2" key="1">
    <citation type="journal article" date="2012" name="PLoS Pathog.">
        <title>Diverse lifestyles and strategies of plant pathogenesis encoded in the genomes of eighteen Dothideomycetes fungi.</title>
        <authorList>
            <person name="Ohm R.A."/>
            <person name="Feau N."/>
            <person name="Henrissat B."/>
            <person name="Schoch C.L."/>
            <person name="Horwitz B.A."/>
            <person name="Barry K.W."/>
            <person name="Condon B.J."/>
            <person name="Copeland A.C."/>
            <person name="Dhillon B."/>
            <person name="Glaser F."/>
            <person name="Hesse C.N."/>
            <person name="Kosti I."/>
            <person name="LaButti K."/>
            <person name="Lindquist E.A."/>
            <person name="Lucas S."/>
            <person name="Salamov A.A."/>
            <person name="Bradshaw R.E."/>
            <person name="Ciuffetti L."/>
            <person name="Hamelin R.C."/>
            <person name="Kema G.H.J."/>
            <person name="Lawrence C."/>
            <person name="Scott J.A."/>
            <person name="Spatafora J.W."/>
            <person name="Turgeon B.G."/>
            <person name="de Wit P.J.G.M."/>
            <person name="Zhong S."/>
            <person name="Goodwin S.B."/>
            <person name="Grigoriev I.V."/>
        </authorList>
    </citation>
    <scope>NUCLEOTIDE SEQUENCE [LARGE SCALE GENOMIC DNA]</scope>
    <source>
        <strain evidence="1 2">UAMH 10762</strain>
    </source>
</reference>
<dbReference type="GeneID" id="19112243"/>
<dbReference type="GO" id="GO:0000774">
    <property type="term" value="F:adenyl-nucleotide exchange factor activity"/>
    <property type="evidence" value="ECO:0007669"/>
    <property type="project" value="TreeGrafter"/>
</dbReference>
<accession>M2MIH5</accession>
<name>M2MIH5_BAUPA</name>
<evidence type="ECO:0000313" key="2">
    <source>
        <dbReference type="Proteomes" id="UP000011761"/>
    </source>
</evidence>
<dbReference type="OrthoDB" id="10250458at2759"/>
<protein>
    <recommendedName>
        <fullName evidence="3">Nucleotide exchange factor Fes1 domain-containing protein</fullName>
    </recommendedName>
</protein>
<dbReference type="InterPro" id="IPR011989">
    <property type="entry name" value="ARM-like"/>
</dbReference>
<sequence length="121" mass="13481">MESMGLWAPLVDQLNHAEAEMRRMAAWCCGTAVQNNVKSQERLLAVGGVPKLAKLATDDNNQAVRKKAVSALSSQVRNYQPALDELEHCLPDDVWKRKGLEASEMESVDELISKLRDYAAR</sequence>
<dbReference type="SUPFAM" id="SSF48371">
    <property type="entry name" value="ARM repeat"/>
    <property type="match status" value="1"/>
</dbReference>
<dbReference type="Gene3D" id="1.25.10.10">
    <property type="entry name" value="Leucine-rich Repeat Variant"/>
    <property type="match status" value="1"/>
</dbReference>
<dbReference type="InterPro" id="IPR016024">
    <property type="entry name" value="ARM-type_fold"/>
</dbReference>
<dbReference type="InterPro" id="IPR050693">
    <property type="entry name" value="Hsp70_NEF-Inhibitors"/>
</dbReference>
<dbReference type="Proteomes" id="UP000011761">
    <property type="component" value="Unassembled WGS sequence"/>
</dbReference>